<evidence type="ECO:0000313" key="2">
    <source>
        <dbReference type="EMBL" id="SLM90953.1"/>
    </source>
</evidence>
<evidence type="ECO:0000313" key="3">
    <source>
        <dbReference type="Proteomes" id="UP000195981"/>
    </source>
</evidence>
<protein>
    <submittedName>
        <fullName evidence="2">Putative membrane protein</fullName>
    </submittedName>
</protein>
<gene>
    <name evidence="2" type="ORF">FM110_05895</name>
</gene>
<sequence>MRIPRRLRSERGSAVVEFPLIAALIVLIGLATIQAAIIVHVRNTLVDAAVQGAHHAALLGNDTDDGADRAALLVRERFGDAYEVRTDAVQDASGRITVRVVATMPLVGLLGPSGTLEVDGHAVSEEAL</sequence>
<name>A0A1X6WYC5_9MICO</name>
<dbReference type="OrthoDB" id="3254574at2"/>
<accession>A0A1X6WYC5</accession>
<dbReference type="RefSeq" id="WP_087103563.1">
    <property type="nucleotide sequence ID" value="NZ_FWFG01000052.1"/>
</dbReference>
<reference evidence="2 3" key="1">
    <citation type="submission" date="2017-02" db="EMBL/GenBank/DDBJ databases">
        <authorList>
            <person name="Peterson S.W."/>
        </authorList>
    </citation>
    <scope>NUCLEOTIDE SEQUENCE [LARGE SCALE GENOMIC DNA]</scope>
    <source>
        <strain evidence="2 3">CIP104813</strain>
    </source>
</reference>
<dbReference type="EMBL" id="FWFG01000052">
    <property type="protein sequence ID" value="SLM90953.1"/>
    <property type="molecule type" value="Genomic_DNA"/>
</dbReference>
<keyword evidence="3" id="KW-1185">Reference proteome</keyword>
<dbReference type="Proteomes" id="UP000195981">
    <property type="component" value="Unassembled WGS sequence"/>
</dbReference>
<organism evidence="2 3">
    <name type="scientific">Brachybacterium nesterenkovii</name>
    <dbReference type="NCBI Taxonomy" id="47847"/>
    <lineage>
        <taxon>Bacteria</taxon>
        <taxon>Bacillati</taxon>
        <taxon>Actinomycetota</taxon>
        <taxon>Actinomycetes</taxon>
        <taxon>Micrococcales</taxon>
        <taxon>Dermabacteraceae</taxon>
        <taxon>Brachybacterium</taxon>
    </lineage>
</organism>
<evidence type="ECO:0000259" key="1">
    <source>
        <dbReference type="Pfam" id="PF07811"/>
    </source>
</evidence>
<proteinExistence type="predicted"/>
<dbReference type="Pfam" id="PF07811">
    <property type="entry name" value="TadE"/>
    <property type="match status" value="1"/>
</dbReference>
<dbReference type="AlphaFoldDB" id="A0A1X6WYC5"/>
<feature type="domain" description="TadE-like" evidence="1">
    <location>
        <begin position="12"/>
        <end position="53"/>
    </location>
</feature>
<dbReference type="InterPro" id="IPR012495">
    <property type="entry name" value="TadE-like_dom"/>
</dbReference>